<sequence>MATNDDGSTVVQIQFHWMPINEIKSHQGVEPPYDRAIDAMLQTTATGVLKFCNSGLKSGDSFNITINSEEEALKMKAALELQWLAVRLAALSGTAKAWEYASDSNTDEDEDDGEDHGMS</sequence>
<proteinExistence type="predicted"/>
<evidence type="ECO:0000313" key="3">
    <source>
        <dbReference type="Proteomes" id="UP000191004"/>
    </source>
</evidence>
<gene>
    <name evidence="2" type="ORF">A0O28_0092790</name>
</gene>
<feature type="compositionally biased region" description="Acidic residues" evidence="1">
    <location>
        <begin position="105"/>
        <end position="119"/>
    </location>
</feature>
<dbReference type="EMBL" id="LVVK01000004">
    <property type="protein sequence ID" value="OPB45713.1"/>
    <property type="molecule type" value="Genomic_DNA"/>
</dbReference>
<dbReference type="Proteomes" id="UP000191004">
    <property type="component" value="Unassembled WGS sequence"/>
</dbReference>
<accession>A0A1T3CX98</accession>
<keyword evidence="3" id="KW-1185">Reference proteome</keyword>
<protein>
    <submittedName>
        <fullName evidence="2">Uncharacterized protein</fullName>
    </submittedName>
</protein>
<comment type="caution">
    <text evidence="2">The sequence shown here is derived from an EMBL/GenBank/DDBJ whole genome shotgun (WGS) entry which is preliminary data.</text>
</comment>
<evidence type="ECO:0000313" key="2">
    <source>
        <dbReference type="EMBL" id="OPB45713.1"/>
    </source>
</evidence>
<evidence type="ECO:0000256" key="1">
    <source>
        <dbReference type="SAM" id="MobiDB-lite"/>
    </source>
</evidence>
<name>A0A1T3CX98_9HYPO</name>
<dbReference type="OrthoDB" id="5416097at2759"/>
<dbReference type="AlphaFoldDB" id="A0A1T3CX98"/>
<organism evidence="2 3">
    <name type="scientific">Trichoderma guizhouense</name>
    <dbReference type="NCBI Taxonomy" id="1491466"/>
    <lineage>
        <taxon>Eukaryota</taxon>
        <taxon>Fungi</taxon>
        <taxon>Dikarya</taxon>
        <taxon>Ascomycota</taxon>
        <taxon>Pezizomycotina</taxon>
        <taxon>Sordariomycetes</taxon>
        <taxon>Hypocreomycetidae</taxon>
        <taxon>Hypocreales</taxon>
        <taxon>Hypocreaceae</taxon>
        <taxon>Trichoderma</taxon>
    </lineage>
</organism>
<feature type="region of interest" description="Disordered" evidence="1">
    <location>
        <begin position="99"/>
        <end position="119"/>
    </location>
</feature>
<reference evidence="2 3" key="1">
    <citation type="submission" date="2016-04" db="EMBL/GenBank/DDBJ databases">
        <title>Multiple horizontal gene transfer events from other fungi enriched the ability of the initially mycotrophic fungus Trichoderma (Ascomycota) to feed on dead plant biomass.</title>
        <authorList>
            <person name="Atanasova L."/>
            <person name="Chenthamara K."/>
            <person name="Zhang J."/>
            <person name="Grujic M."/>
            <person name="Henrissat B."/>
            <person name="Kuo A."/>
            <person name="Aertz A."/>
            <person name="Salamov A."/>
            <person name="Lipzen A."/>
            <person name="Labutti K."/>
            <person name="Barry K."/>
            <person name="Miao Y."/>
            <person name="Rahimi M.J."/>
            <person name="Shen Q."/>
            <person name="Grigoriev I.V."/>
            <person name="Kubicek C.P."/>
            <person name="Druzhinina I.S."/>
        </authorList>
    </citation>
    <scope>NUCLEOTIDE SEQUENCE [LARGE SCALE GENOMIC DNA]</scope>
    <source>
        <strain evidence="2 3">NJAU 4742</strain>
    </source>
</reference>